<keyword evidence="7" id="KW-0809">Transit peptide</keyword>
<comment type="subcellular location">
    <subcellularLocation>
        <location evidence="1">Mitochondrion</location>
    </subcellularLocation>
</comment>
<evidence type="ECO:0000256" key="2">
    <source>
        <dbReference type="ARBA" id="ARBA00008183"/>
    </source>
</evidence>
<dbReference type="PRINTS" id="PR00904">
    <property type="entry name" value="FRATAXIN"/>
</dbReference>
<evidence type="ECO:0000313" key="14">
    <source>
        <dbReference type="EMBL" id="KAK1772762.1"/>
    </source>
</evidence>
<dbReference type="FunFam" id="3.30.920.10:FF:000004">
    <property type="entry name" value="Mitochondrial chaperone Frataxin"/>
    <property type="match status" value="1"/>
</dbReference>
<dbReference type="GeneID" id="85306541"/>
<comment type="similarity">
    <text evidence="2">Belongs to the frataxin family.</text>
</comment>
<dbReference type="PROSITE" id="PS01344">
    <property type="entry name" value="FRATAXIN_1"/>
    <property type="match status" value="1"/>
</dbReference>
<keyword evidence="15" id="KW-1185">Reference proteome</keyword>
<keyword evidence="10" id="KW-0406">Ion transport</keyword>
<dbReference type="EC" id="1.16.3.1" evidence="3"/>
<dbReference type="GO" id="GO:0006879">
    <property type="term" value="P:intracellular iron ion homeostasis"/>
    <property type="evidence" value="ECO:0007669"/>
    <property type="project" value="UniProtKB-KW"/>
</dbReference>
<dbReference type="EMBL" id="MU838997">
    <property type="protein sequence ID" value="KAK1772762.1"/>
    <property type="molecule type" value="Genomic_DNA"/>
</dbReference>
<dbReference type="NCBIfam" id="TIGR03422">
    <property type="entry name" value="mito_frataxin"/>
    <property type="match status" value="1"/>
</dbReference>
<evidence type="ECO:0000256" key="6">
    <source>
        <dbReference type="ARBA" id="ARBA00022496"/>
    </source>
</evidence>
<evidence type="ECO:0000256" key="1">
    <source>
        <dbReference type="ARBA" id="ARBA00004173"/>
    </source>
</evidence>
<evidence type="ECO:0000313" key="15">
    <source>
        <dbReference type="Proteomes" id="UP001244011"/>
    </source>
</evidence>
<dbReference type="GO" id="GO:0051537">
    <property type="term" value="F:2 iron, 2 sulfur cluster binding"/>
    <property type="evidence" value="ECO:0007669"/>
    <property type="project" value="TreeGrafter"/>
</dbReference>
<protein>
    <recommendedName>
        <fullName evidence="3">ferroxidase</fullName>
        <ecNumber evidence="3">1.16.3.1</ecNumber>
    </recommendedName>
</protein>
<sequence length="210" mass="23126">MARSSLTKLPRMASHGLRTSLLSRASPSLSALSMSHRLLGPPLGPAATPRFVSSTSNHRKGIMPETDDPKPKESAKTIVNLAPATITDGEYHQLANEYLETVVTRFEELQDKQEGIDVEYTDGVLTLDFGSQIGTYVVNKQPPNKQIWLSSPKSGPKRYDWVIVGEGQNDKQGTAVGEWIYLRDRSSLSKLFRDELGIDLGLPITDFGKS</sequence>
<comment type="catalytic activity">
    <reaction evidence="12">
        <text>4 Fe(2+) + O2 + 4 H(+) = 4 Fe(3+) + 2 H2O</text>
        <dbReference type="Rhea" id="RHEA:11148"/>
        <dbReference type="ChEBI" id="CHEBI:15377"/>
        <dbReference type="ChEBI" id="CHEBI:15378"/>
        <dbReference type="ChEBI" id="CHEBI:15379"/>
        <dbReference type="ChEBI" id="CHEBI:29033"/>
        <dbReference type="ChEBI" id="CHEBI:29034"/>
        <dbReference type="EC" id="1.16.3.1"/>
    </reaction>
</comment>
<evidence type="ECO:0000256" key="4">
    <source>
        <dbReference type="ARBA" id="ARBA00022434"/>
    </source>
</evidence>
<evidence type="ECO:0000256" key="7">
    <source>
        <dbReference type="ARBA" id="ARBA00022946"/>
    </source>
</evidence>
<dbReference type="GO" id="GO:0005739">
    <property type="term" value="C:mitochondrion"/>
    <property type="evidence" value="ECO:0007669"/>
    <property type="project" value="UniProtKB-SubCell"/>
</dbReference>
<dbReference type="PANTHER" id="PTHR16821:SF2">
    <property type="entry name" value="FRATAXIN, MITOCHONDRIAL"/>
    <property type="match status" value="1"/>
</dbReference>
<dbReference type="InterPro" id="IPR020895">
    <property type="entry name" value="Frataxin_CS"/>
</dbReference>
<dbReference type="SUPFAM" id="SSF55387">
    <property type="entry name" value="Frataxin/Nqo15-like"/>
    <property type="match status" value="1"/>
</dbReference>
<dbReference type="InterPro" id="IPR036524">
    <property type="entry name" value="Frataxin/CyaY_sf"/>
</dbReference>
<dbReference type="InterPro" id="IPR002908">
    <property type="entry name" value="Frataxin/CyaY"/>
</dbReference>
<comment type="caution">
    <text evidence="14">The sequence shown here is derived from an EMBL/GenBank/DDBJ whole genome shotgun (WGS) entry which is preliminary data.</text>
</comment>
<keyword evidence="9" id="KW-0408">Iron</keyword>
<dbReference type="GO" id="GO:0008199">
    <property type="term" value="F:ferric iron binding"/>
    <property type="evidence" value="ECO:0007669"/>
    <property type="project" value="InterPro"/>
</dbReference>
<dbReference type="PANTHER" id="PTHR16821">
    <property type="entry name" value="FRATAXIN"/>
    <property type="match status" value="1"/>
</dbReference>
<keyword evidence="8" id="KW-0560">Oxidoreductase</keyword>
<dbReference type="NCBIfam" id="TIGR03421">
    <property type="entry name" value="FeS_CyaY"/>
    <property type="match status" value="1"/>
</dbReference>
<evidence type="ECO:0000256" key="3">
    <source>
        <dbReference type="ARBA" id="ARBA00013107"/>
    </source>
</evidence>
<dbReference type="Pfam" id="PF01491">
    <property type="entry name" value="Frataxin_Cyay"/>
    <property type="match status" value="1"/>
</dbReference>
<organism evidence="14 15">
    <name type="scientific">Phialemonium atrogriseum</name>
    <dbReference type="NCBI Taxonomy" id="1093897"/>
    <lineage>
        <taxon>Eukaryota</taxon>
        <taxon>Fungi</taxon>
        <taxon>Dikarya</taxon>
        <taxon>Ascomycota</taxon>
        <taxon>Pezizomycotina</taxon>
        <taxon>Sordariomycetes</taxon>
        <taxon>Sordariomycetidae</taxon>
        <taxon>Cephalothecales</taxon>
        <taxon>Cephalothecaceae</taxon>
        <taxon>Phialemonium</taxon>
    </lineage>
</organism>
<keyword evidence="11" id="KW-0496">Mitochondrion</keyword>
<evidence type="ECO:0000256" key="13">
    <source>
        <dbReference type="SAM" id="MobiDB-lite"/>
    </source>
</evidence>
<name>A0AAJ0CCI3_9PEZI</name>
<evidence type="ECO:0000256" key="12">
    <source>
        <dbReference type="ARBA" id="ARBA00047990"/>
    </source>
</evidence>
<dbReference type="RefSeq" id="XP_060288975.1">
    <property type="nucleotide sequence ID" value="XM_060423354.1"/>
</dbReference>
<dbReference type="Gene3D" id="3.30.920.10">
    <property type="entry name" value="Frataxin/CyaY"/>
    <property type="match status" value="1"/>
</dbReference>
<accession>A0AAJ0CCI3</accession>
<reference evidence="14" key="1">
    <citation type="submission" date="2023-06" db="EMBL/GenBank/DDBJ databases">
        <title>Genome-scale phylogeny and comparative genomics of the fungal order Sordariales.</title>
        <authorList>
            <consortium name="Lawrence Berkeley National Laboratory"/>
            <person name="Hensen N."/>
            <person name="Bonometti L."/>
            <person name="Westerberg I."/>
            <person name="Brannstrom I.O."/>
            <person name="Guillou S."/>
            <person name="Cros-Aarteil S."/>
            <person name="Calhoun S."/>
            <person name="Haridas S."/>
            <person name="Kuo A."/>
            <person name="Mondo S."/>
            <person name="Pangilinan J."/>
            <person name="Riley R."/>
            <person name="Labutti K."/>
            <person name="Andreopoulos B."/>
            <person name="Lipzen A."/>
            <person name="Chen C."/>
            <person name="Yanf M."/>
            <person name="Daum C."/>
            <person name="Ng V."/>
            <person name="Clum A."/>
            <person name="Steindorff A."/>
            <person name="Ohm R."/>
            <person name="Martin F."/>
            <person name="Silar P."/>
            <person name="Natvig D."/>
            <person name="Lalanne C."/>
            <person name="Gautier V."/>
            <person name="Ament-Velasquez S.L."/>
            <person name="Kruys A."/>
            <person name="Hutchinson M.I."/>
            <person name="Powell A.J."/>
            <person name="Barry K."/>
            <person name="Miller A.N."/>
            <person name="Grigoriev I.V."/>
            <person name="Debuchy R."/>
            <person name="Gladieux P."/>
            <person name="Thoren M.H."/>
            <person name="Johannesson H."/>
        </authorList>
    </citation>
    <scope>NUCLEOTIDE SEQUENCE</scope>
    <source>
        <strain evidence="14">8032-3</strain>
    </source>
</reference>
<dbReference type="GO" id="GO:0004322">
    <property type="term" value="F:ferroxidase activity"/>
    <property type="evidence" value="ECO:0007669"/>
    <property type="project" value="UniProtKB-EC"/>
</dbReference>
<evidence type="ECO:0000256" key="5">
    <source>
        <dbReference type="ARBA" id="ARBA00022448"/>
    </source>
</evidence>
<dbReference type="SMART" id="SM01219">
    <property type="entry name" value="Frataxin_Cyay"/>
    <property type="match status" value="1"/>
</dbReference>
<proteinExistence type="inferred from homology"/>
<evidence type="ECO:0000256" key="10">
    <source>
        <dbReference type="ARBA" id="ARBA00023065"/>
    </source>
</evidence>
<dbReference type="GO" id="GO:0034986">
    <property type="term" value="F:iron chaperone activity"/>
    <property type="evidence" value="ECO:0007669"/>
    <property type="project" value="TreeGrafter"/>
</dbReference>
<evidence type="ECO:0000256" key="9">
    <source>
        <dbReference type="ARBA" id="ARBA00023004"/>
    </source>
</evidence>
<dbReference type="AlphaFoldDB" id="A0AAJ0CCI3"/>
<keyword evidence="6" id="KW-0410">Iron transport</keyword>
<feature type="region of interest" description="Disordered" evidence="13">
    <location>
        <begin position="52"/>
        <end position="74"/>
    </location>
</feature>
<gene>
    <name evidence="14" type="ORF">QBC33DRAFT_29308</name>
</gene>
<dbReference type="GO" id="GO:0016226">
    <property type="term" value="P:iron-sulfur cluster assembly"/>
    <property type="evidence" value="ECO:0007669"/>
    <property type="project" value="InterPro"/>
</dbReference>
<keyword evidence="5" id="KW-0813">Transport</keyword>
<dbReference type="Proteomes" id="UP001244011">
    <property type="component" value="Unassembled WGS sequence"/>
</dbReference>
<keyword evidence="4" id="KW-0409">Iron storage</keyword>
<dbReference type="InterPro" id="IPR017789">
    <property type="entry name" value="Frataxin"/>
</dbReference>
<evidence type="ECO:0000256" key="11">
    <source>
        <dbReference type="ARBA" id="ARBA00023128"/>
    </source>
</evidence>
<evidence type="ECO:0000256" key="8">
    <source>
        <dbReference type="ARBA" id="ARBA00023002"/>
    </source>
</evidence>
<dbReference type="GO" id="GO:0006826">
    <property type="term" value="P:iron ion transport"/>
    <property type="evidence" value="ECO:0007669"/>
    <property type="project" value="UniProtKB-KW"/>
</dbReference>
<dbReference type="PROSITE" id="PS50810">
    <property type="entry name" value="FRATAXIN_2"/>
    <property type="match status" value="1"/>
</dbReference>
<dbReference type="GO" id="GO:0008198">
    <property type="term" value="F:ferrous iron binding"/>
    <property type="evidence" value="ECO:0007669"/>
    <property type="project" value="TreeGrafter"/>
</dbReference>